<feature type="region of interest" description="Disordered" evidence="1">
    <location>
        <begin position="1"/>
        <end position="22"/>
    </location>
</feature>
<dbReference type="EMBL" id="CAKOFQ010006691">
    <property type="protein sequence ID" value="CAH1960990.1"/>
    <property type="molecule type" value="Genomic_DNA"/>
</dbReference>
<reference evidence="2" key="1">
    <citation type="submission" date="2022-03" db="EMBL/GenBank/DDBJ databases">
        <authorList>
            <person name="Sayadi A."/>
        </authorList>
    </citation>
    <scope>NUCLEOTIDE SEQUENCE</scope>
</reference>
<proteinExistence type="predicted"/>
<evidence type="ECO:0000313" key="2">
    <source>
        <dbReference type="EMBL" id="CAH1960990.1"/>
    </source>
</evidence>
<evidence type="ECO:0000256" key="1">
    <source>
        <dbReference type="SAM" id="MobiDB-lite"/>
    </source>
</evidence>
<comment type="caution">
    <text evidence="2">The sequence shown here is derived from an EMBL/GenBank/DDBJ whole genome shotgun (WGS) entry which is preliminary data.</text>
</comment>
<keyword evidence="3" id="KW-1185">Reference proteome</keyword>
<sequence>MSSNTPQWKRQSSRQLAENSAYRADGFSGETLSWYPRGRP</sequence>
<evidence type="ECO:0000313" key="3">
    <source>
        <dbReference type="Proteomes" id="UP001152888"/>
    </source>
</evidence>
<gene>
    <name evidence="2" type="ORF">ACAOBT_LOCUS3916</name>
</gene>
<feature type="compositionally biased region" description="Polar residues" evidence="1">
    <location>
        <begin position="1"/>
        <end position="18"/>
    </location>
</feature>
<dbReference type="Proteomes" id="UP001152888">
    <property type="component" value="Unassembled WGS sequence"/>
</dbReference>
<accession>A0A9P0JTC7</accession>
<organism evidence="2 3">
    <name type="scientific">Acanthoscelides obtectus</name>
    <name type="common">Bean weevil</name>
    <name type="synonym">Bruchus obtectus</name>
    <dbReference type="NCBI Taxonomy" id="200917"/>
    <lineage>
        <taxon>Eukaryota</taxon>
        <taxon>Metazoa</taxon>
        <taxon>Ecdysozoa</taxon>
        <taxon>Arthropoda</taxon>
        <taxon>Hexapoda</taxon>
        <taxon>Insecta</taxon>
        <taxon>Pterygota</taxon>
        <taxon>Neoptera</taxon>
        <taxon>Endopterygota</taxon>
        <taxon>Coleoptera</taxon>
        <taxon>Polyphaga</taxon>
        <taxon>Cucujiformia</taxon>
        <taxon>Chrysomeloidea</taxon>
        <taxon>Chrysomelidae</taxon>
        <taxon>Bruchinae</taxon>
        <taxon>Bruchini</taxon>
        <taxon>Acanthoscelides</taxon>
    </lineage>
</organism>
<protein>
    <submittedName>
        <fullName evidence="2">Uncharacterized protein</fullName>
    </submittedName>
</protein>
<dbReference type="AlphaFoldDB" id="A0A9P0JTC7"/>
<name>A0A9P0JTC7_ACAOB</name>